<dbReference type="InterPro" id="IPR017871">
    <property type="entry name" value="ABC_transporter-like_CS"/>
</dbReference>
<feature type="domain" description="ABC transporter" evidence="9">
    <location>
        <begin position="11"/>
        <end position="246"/>
    </location>
</feature>
<dbReference type="EMBL" id="AYZF01000013">
    <property type="protein sequence ID" value="KRN06260.1"/>
    <property type="molecule type" value="Genomic_DNA"/>
</dbReference>
<dbReference type="InterPro" id="IPR050086">
    <property type="entry name" value="MetN_ABC_transporter-like"/>
</dbReference>
<dbReference type="PROSITE" id="PS50893">
    <property type="entry name" value="ABC_TRANSPORTER_2"/>
    <property type="match status" value="1"/>
</dbReference>
<dbReference type="STRING" id="1423806.FD15_GL001460"/>
<evidence type="ECO:0000256" key="3">
    <source>
        <dbReference type="ARBA" id="ARBA00022448"/>
    </source>
</evidence>
<evidence type="ECO:0000313" key="10">
    <source>
        <dbReference type="EMBL" id="KRN06260.1"/>
    </source>
</evidence>
<dbReference type="InterPro" id="IPR030679">
    <property type="entry name" value="ABC_ATPase_HisP-typ"/>
</dbReference>
<comment type="subcellular location">
    <subcellularLocation>
        <location evidence="1">Cell membrane</location>
        <topology evidence="1">Peripheral membrane protein</topology>
    </subcellularLocation>
</comment>
<evidence type="ECO:0000256" key="8">
    <source>
        <dbReference type="ARBA" id="ARBA00023136"/>
    </source>
</evidence>
<keyword evidence="4" id="KW-1003">Cell membrane</keyword>
<dbReference type="FunFam" id="3.40.50.300:FF:000020">
    <property type="entry name" value="Amino acid ABC transporter ATP-binding component"/>
    <property type="match status" value="1"/>
</dbReference>
<comment type="caution">
    <text evidence="10">The sequence shown here is derived from an EMBL/GenBank/DDBJ whole genome shotgun (WGS) entry which is preliminary data.</text>
</comment>
<dbReference type="GO" id="GO:0015424">
    <property type="term" value="F:ABC-type amino acid transporter activity"/>
    <property type="evidence" value="ECO:0007669"/>
    <property type="project" value="InterPro"/>
</dbReference>
<organism evidence="10 11">
    <name type="scientific">Liquorilactobacillus sucicola DSM 21376 = JCM 15457</name>
    <dbReference type="NCBI Taxonomy" id="1423806"/>
    <lineage>
        <taxon>Bacteria</taxon>
        <taxon>Bacillati</taxon>
        <taxon>Bacillota</taxon>
        <taxon>Bacilli</taxon>
        <taxon>Lactobacillales</taxon>
        <taxon>Lactobacillaceae</taxon>
        <taxon>Liquorilactobacillus</taxon>
    </lineage>
</organism>
<dbReference type="InterPro" id="IPR003593">
    <property type="entry name" value="AAA+_ATPase"/>
</dbReference>
<dbReference type="SMART" id="SM00382">
    <property type="entry name" value="AAA"/>
    <property type="match status" value="1"/>
</dbReference>
<evidence type="ECO:0000259" key="9">
    <source>
        <dbReference type="PROSITE" id="PS50893"/>
    </source>
</evidence>
<name>A0A023CXB4_9LACO</name>
<comment type="similarity">
    <text evidence="2">Belongs to the ABC transporter superfamily.</text>
</comment>
<reference evidence="10 11" key="1">
    <citation type="journal article" date="2015" name="Genome Announc.">
        <title>Expanding the biotechnology potential of lactobacilli through comparative genomics of 213 strains and associated genera.</title>
        <authorList>
            <person name="Sun Z."/>
            <person name="Harris H.M."/>
            <person name="McCann A."/>
            <person name="Guo C."/>
            <person name="Argimon S."/>
            <person name="Zhang W."/>
            <person name="Yang X."/>
            <person name="Jeffery I.B."/>
            <person name="Cooney J.C."/>
            <person name="Kagawa T.F."/>
            <person name="Liu W."/>
            <person name="Song Y."/>
            <person name="Salvetti E."/>
            <person name="Wrobel A."/>
            <person name="Rasinkangas P."/>
            <person name="Parkhill J."/>
            <person name="Rea M.C."/>
            <person name="O'Sullivan O."/>
            <person name="Ritari J."/>
            <person name="Douillard F.P."/>
            <person name="Paul Ross R."/>
            <person name="Yang R."/>
            <person name="Briner A.E."/>
            <person name="Felis G.E."/>
            <person name="de Vos W.M."/>
            <person name="Barrangou R."/>
            <person name="Klaenhammer T.R."/>
            <person name="Caufield P.W."/>
            <person name="Cui Y."/>
            <person name="Zhang H."/>
            <person name="O'Toole P.W."/>
        </authorList>
    </citation>
    <scope>NUCLEOTIDE SEQUENCE [LARGE SCALE GENOMIC DNA]</scope>
    <source>
        <strain evidence="10 11">DSM 21376</strain>
    </source>
</reference>
<evidence type="ECO:0000256" key="1">
    <source>
        <dbReference type="ARBA" id="ARBA00004202"/>
    </source>
</evidence>
<sequence>MAELSGEKNIIEVNGLKKAFGANVVLKDVSFEVKKSEKVVLIGASGSGKSTLLRCLNRLEDDYEGSVLFEGENVNGASKEKLRLLRQKMGMVFQQFNLFPHKTVLENITFSPIKLKIANSQAAIAHAHELLEQVGLSEKADAYPQSLSGGQQQRVAIARALAMKPEVMLFDEPTSALDPEMVGDVLDVMESLAQKGMTMIIVTHEMSFAQNIADKVLFMDDGLIADSGTAEYIFKETNNTRTRSFLSKVM</sequence>
<evidence type="ECO:0000313" key="11">
    <source>
        <dbReference type="Proteomes" id="UP000050961"/>
    </source>
</evidence>
<gene>
    <name evidence="10" type="ORF">FD15_GL001460</name>
</gene>
<dbReference type="PROSITE" id="PS00211">
    <property type="entry name" value="ABC_TRANSPORTER_1"/>
    <property type="match status" value="1"/>
</dbReference>
<evidence type="ECO:0000256" key="6">
    <source>
        <dbReference type="ARBA" id="ARBA00022840"/>
    </source>
</evidence>
<accession>A0A023CXB4</accession>
<evidence type="ECO:0000256" key="2">
    <source>
        <dbReference type="ARBA" id="ARBA00005417"/>
    </source>
</evidence>
<dbReference type="PANTHER" id="PTHR43166">
    <property type="entry name" value="AMINO ACID IMPORT ATP-BINDING PROTEIN"/>
    <property type="match status" value="1"/>
</dbReference>
<dbReference type="InterPro" id="IPR003439">
    <property type="entry name" value="ABC_transporter-like_ATP-bd"/>
</dbReference>
<dbReference type="InterPro" id="IPR027417">
    <property type="entry name" value="P-loop_NTPase"/>
</dbReference>
<dbReference type="eggNOG" id="COG1126">
    <property type="taxonomic scope" value="Bacteria"/>
</dbReference>
<dbReference type="GO" id="GO:0005886">
    <property type="term" value="C:plasma membrane"/>
    <property type="evidence" value="ECO:0007669"/>
    <property type="project" value="UniProtKB-SubCell"/>
</dbReference>
<proteinExistence type="inferred from homology"/>
<keyword evidence="5" id="KW-0547">Nucleotide-binding</keyword>
<keyword evidence="11" id="KW-1185">Reference proteome</keyword>
<dbReference type="PANTHER" id="PTHR43166:SF9">
    <property type="entry name" value="GLUTAMATE_ASPARTATE IMPORT ATP-BINDING PROTEIN GLTL"/>
    <property type="match status" value="1"/>
</dbReference>
<dbReference type="GO" id="GO:0016887">
    <property type="term" value="F:ATP hydrolysis activity"/>
    <property type="evidence" value="ECO:0007669"/>
    <property type="project" value="InterPro"/>
</dbReference>
<evidence type="ECO:0000256" key="5">
    <source>
        <dbReference type="ARBA" id="ARBA00022741"/>
    </source>
</evidence>
<keyword evidence="8" id="KW-0472">Membrane</keyword>
<evidence type="ECO:0000256" key="7">
    <source>
        <dbReference type="ARBA" id="ARBA00022970"/>
    </source>
</evidence>
<dbReference type="PIRSF" id="PIRSF039085">
    <property type="entry name" value="ABC_ATPase_HisP"/>
    <property type="match status" value="1"/>
</dbReference>
<dbReference type="PATRIC" id="fig|1423806.3.peg.1479"/>
<dbReference type="Pfam" id="PF00005">
    <property type="entry name" value="ABC_tran"/>
    <property type="match status" value="1"/>
</dbReference>
<dbReference type="Proteomes" id="UP000050961">
    <property type="component" value="Unassembled WGS sequence"/>
</dbReference>
<dbReference type="GO" id="GO:0005524">
    <property type="term" value="F:ATP binding"/>
    <property type="evidence" value="ECO:0007669"/>
    <property type="project" value="UniProtKB-KW"/>
</dbReference>
<dbReference type="SUPFAM" id="SSF52540">
    <property type="entry name" value="P-loop containing nucleoside triphosphate hydrolases"/>
    <property type="match status" value="1"/>
</dbReference>
<dbReference type="CDD" id="cd03262">
    <property type="entry name" value="ABC_HisP_GlnQ"/>
    <property type="match status" value="1"/>
</dbReference>
<keyword evidence="3" id="KW-0813">Transport</keyword>
<protein>
    <submittedName>
        <fullName evidence="10">ABC transporter ATP-binding protein</fullName>
    </submittedName>
</protein>
<evidence type="ECO:0000256" key="4">
    <source>
        <dbReference type="ARBA" id="ARBA00022475"/>
    </source>
</evidence>
<keyword evidence="6 10" id="KW-0067">ATP-binding</keyword>
<dbReference type="AlphaFoldDB" id="A0A023CXB4"/>
<dbReference type="Gene3D" id="3.40.50.300">
    <property type="entry name" value="P-loop containing nucleotide triphosphate hydrolases"/>
    <property type="match status" value="1"/>
</dbReference>
<keyword evidence="7" id="KW-0029">Amino-acid transport</keyword>